<name>A0A086A3T8_9FLAO</name>
<evidence type="ECO:0000256" key="2">
    <source>
        <dbReference type="ARBA" id="ARBA00022741"/>
    </source>
</evidence>
<evidence type="ECO:0000256" key="4">
    <source>
        <dbReference type="ARBA" id="ARBA00038388"/>
    </source>
</evidence>
<dbReference type="GO" id="GO:0016887">
    <property type="term" value="F:ATP hydrolysis activity"/>
    <property type="evidence" value="ECO:0007669"/>
    <property type="project" value="InterPro"/>
</dbReference>
<gene>
    <name evidence="6" type="ORF">IW15_16550</name>
</gene>
<feature type="domain" description="ABC transporter" evidence="5">
    <location>
        <begin position="2"/>
        <end position="240"/>
    </location>
</feature>
<dbReference type="OrthoDB" id="9802264at2"/>
<keyword evidence="1" id="KW-0813">Transport</keyword>
<dbReference type="Gene3D" id="3.40.50.300">
    <property type="entry name" value="P-loop containing nucleotide triphosphate hydrolases"/>
    <property type="match status" value="1"/>
</dbReference>
<accession>A0A086A3T8</accession>
<evidence type="ECO:0000259" key="5">
    <source>
        <dbReference type="PROSITE" id="PS50893"/>
    </source>
</evidence>
<dbReference type="Proteomes" id="UP000028705">
    <property type="component" value="Unassembled WGS sequence"/>
</dbReference>
<comment type="caution">
    <text evidence="6">The sequence shown here is derived from an EMBL/GenBank/DDBJ whole genome shotgun (WGS) entry which is preliminary data.</text>
</comment>
<sequence>MINIHNLSKIYKAEDVQTHALNEVNLNITEGEFLAIMGPSGCGKSTFLSVLGLLDSASAGSYQFEGAEMIGLSERKKSDVRKKNIGFIFQNFNLIDELTVYENIELPLIYNGISSSERKRKVEEIMEKINIAHRARHYPQQLSGGQQQRAAVARALVTKPRLILADEPTGNLDSSNGNEVMNLLAELHREGSTIVMVTHSSYDAGFASRIINMKDGEIFNEEHASQRKDVFAKADAKEFESIKND</sequence>
<dbReference type="InterPro" id="IPR003593">
    <property type="entry name" value="AAA+_ATPase"/>
</dbReference>
<dbReference type="RefSeq" id="WP_034713358.1">
    <property type="nucleotide sequence ID" value="NZ_JPRH01000007.1"/>
</dbReference>
<dbReference type="GO" id="GO:0098796">
    <property type="term" value="C:membrane protein complex"/>
    <property type="evidence" value="ECO:0007669"/>
    <property type="project" value="UniProtKB-ARBA"/>
</dbReference>
<dbReference type="PANTHER" id="PTHR24220:SF648">
    <property type="entry name" value="ABC TRANSPORTER ATP-BINDING PROTEIN YTRE"/>
    <property type="match status" value="1"/>
</dbReference>
<organism evidence="6 7">
    <name type="scientific">Chryseobacterium soli</name>
    <dbReference type="NCBI Taxonomy" id="445961"/>
    <lineage>
        <taxon>Bacteria</taxon>
        <taxon>Pseudomonadati</taxon>
        <taxon>Bacteroidota</taxon>
        <taxon>Flavobacteriia</taxon>
        <taxon>Flavobacteriales</taxon>
        <taxon>Weeksellaceae</taxon>
        <taxon>Chryseobacterium group</taxon>
        <taxon>Chryseobacterium</taxon>
    </lineage>
</organism>
<dbReference type="GO" id="GO:0005886">
    <property type="term" value="C:plasma membrane"/>
    <property type="evidence" value="ECO:0007669"/>
    <property type="project" value="TreeGrafter"/>
</dbReference>
<dbReference type="GO" id="GO:0005524">
    <property type="term" value="F:ATP binding"/>
    <property type="evidence" value="ECO:0007669"/>
    <property type="project" value="UniProtKB-KW"/>
</dbReference>
<dbReference type="InterPro" id="IPR027417">
    <property type="entry name" value="P-loop_NTPase"/>
</dbReference>
<dbReference type="EMBL" id="JPRH01000007">
    <property type="protein sequence ID" value="KFF11352.1"/>
    <property type="molecule type" value="Genomic_DNA"/>
</dbReference>
<dbReference type="InterPro" id="IPR017911">
    <property type="entry name" value="MacB-like_ATP-bd"/>
</dbReference>
<dbReference type="InterPro" id="IPR015854">
    <property type="entry name" value="ABC_transpr_LolD-like"/>
</dbReference>
<protein>
    <submittedName>
        <fullName evidence="6">Phosphonate ABC transporter ATP-binding protein</fullName>
    </submittedName>
</protein>
<proteinExistence type="inferred from homology"/>
<dbReference type="GO" id="GO:0022857">
    <property type="term" value="F:transmembrane transporter activity"/>
    <property type="evidence" value="ECO:0007669"/>
    <property type="project" value="TreeGrafter"/>
</dbReference>
<keyword evidence="7" id="KW-1185">Reference proteome</keyword>
<dbReference type="eggNOG" id="COG1136">
    <property type="taxonomic scope" value="Bacteria"/>
</dbReference>
<keyword evidence="2" id="KW-0547">Nucleotide-binding</keyword>
<dbReference type="InterPro" id="IPR017871">
    <property type="entry name" value="ABC_transporter-like_CS"/>
</dbReference>
<dbReference type="CDD" id="cd03255">
    <property type="entry name" value="ABC_MJ0796_LolCDE_FtsE"/>
    <property type="match status" value="1"/>
</dbReference>
<dbReference type="STRING" id="445961.IW15_16550"/>
<dbReference type="SMART" id="SM00382">
    <property type="entry name" value="AAA"/>
    <property type="match status" value="1"/>
</dbReference>
<dbReference type="PROSITE" id="PS00211">
    <property type="entry name" value="ABC_TRANSPORTER_1"/>
    <property type="match status" value="1"/>
</dbReference>
<dbReference type="FunFam" id="3.40.50.300:FF:000032">
    <property type="entry name" value="Export ABC transporter ATP-binding protein"/>
    <property type="match status" value="1"/>
</dbReference>
<evidence type="ECO:0000256" key="3">
    <source>
        <dbReference type="ARBA" id="ARBA00022840"/>
    </source>
</evidence>
<dbReference type="InterPro" id="IPR003439">
    <property type="entry name" value="ABC_transporter-like_ATP-bd"/>
</dbReference>
<dbReference type="SUPFAM" id="SSF52540">
    <property type="entry name" value="P-loop containing nucleoside triphosphate hydrolases"/>
    <property type="match status" value="1"/>
</dbReference>
<evidence type="ECO:0000313" key="6">
    <source>
        <dbReference type="EMBL" id="KFF11352.1"/>
    </source>
</evidence>
<reference evidence="6 7" key="1">
    <citation type="submission" date="2014-07" db="EMBL/GenBank/DDBJ databases">
        <title>Genome of Chryseobacterium soli DSM 19298.</title>
        <authorList>
            <person name="Stropko S.J."/>
            <person name="Pipes S.E."/>
            <person name="Newman J."/>
        </authorList>
    </citation>
    <scope>NUCLEOTIDE SEQUENCE [LARGE SCALE GENOMIC DNA]</scope>
    <source>
        <strain evidence="6 7">DSM 19298</strain>
    </source>
</reference>
<comment type="similarity">
    <text evidence="4">Belongs to the ABC transporter superfamily. Macrolide exporter (TC 3.A.1.122) family.</text>
</comment>
<evidence type="ECO:0000256" key="1">
    <source>
        <dbReference type="ARBA" id="ARBA00022448"/>
    </source>
</evidence>
<keyword evidence="3 6" id="KW-0067">ATP-binding</keyword>
<dbReference type="PROSITE" id="PS50893">
    <property type="entry name" value="ABC_TRANSPORTER_2"/>
    <property type="match status" value="1"/>
</dbReference>
<dbReference type="AlphaFoldDB" id="A0A086A3T8"/>
<dbReference type="Pfam" id="PF00005">
    <property type="entry name" value="ABC_tran"/>
    <property type="match status" value="1"/>
</dbReference>
<dbReference type="PANTHER" id="PTHR24220">
    <property type="entry name" value="IMPORT ATP-BINDING PROTEIN"/>
    <property type="match status" value="1"/>
</dbReference>
<evidence type="ECO:0000313" key="7">
    <source>
        <dbReference type="Proteomes" id="UP000028705"/>
    </source>
</evidence>